<evidence type="ECO:0000313" key="10">
    <source>
        <dbReference type="Proteomes" id="UP000252204"/>
    </source>
</evidence>
<proteinExistence type="inferred from homology"/>
<dbReference type="InterPro" id="IPR049177">
    <property type="entry name" value="MgtC_SapB_SrpB_YhiD_N"/>
</dbReference>
<dbReference type="PRINTS" id="PR01837">
    <property type="entry name" value="MGTCSAPBPROT"/>
</dbReference>
<evidence type="ECO:0000256" key="3">
    <source>
        <dbReference type="ARBA" id="ARBA00022475"/>
    </source>
</evidence>
<keyword evidence="5 7" id="KW-1133">Transmembrane helix</keyword>
<feature type="transmembrane region" description="Helical" evidence="7">
    <location>
        <begin position="42"/>
        <end position="60"/>
    </location>
</feature>
<keyword evidence="4 7" id="KW-0812">Transmembrane</keyword>
<keyword evidence="6 7" id="KW-0472">Membrane</keyword>
<accession>A0A365TTQ9</accession>
<dbReference type="InterPro" id="IPR003416">
    <property type="entry name" value="MgtC/SapB/SrpB/YhiD_fam"/>
</dbReference>
<evidence type="ECO:0000256" key="7">
    <source>
        <dbReference type="RuleBase" id="RU365041"/>
    </source>
</evidence>
<feature type="domain" description="MgtC/SapB/SrpB/YhiD N-terminal" evidence="8">
    <location>
        <begin position="14"/>
        <end position="144"/>
    </location>
</feature>
<gene>
    <name evidence="9" type="ORF">DQ400_01770</name>
</gene>
<dbReference type="PANTHER" id="PTHR33778">
    <property type="entry name" value="PROTEIN MGTC"/>
    <property type="match status" value="1"/>
</dbReference>
<comment type="similarity">
    <text evidence="2 7">Belongs to the MgtC/SapB family.</text>
</comment>
<comment type="caution">
    <text evidence="9">The sequence shown here is derived from an EMBL/GenBank/DDBJ whole genome shotgun (WGS) entry which is preliminary data.</text>
</comment>
<dbReference type="Pfam" id="PF02308">
    <property type="entry name" value="MgtC"/>
    <property type="match status" value="1"/>
</dbReference>
<evidence type="ECO:0000256" key="2">
    <source>
        <dbReference type="ARBA" id="ARBA00009298"/>
    </source>
</evidence>
<dbReference type="OrthoDB" id="9811198at2"/>
<dbReference type="EMBL" id="QNTU01000001">
    <property type="protein sequence ID" value="RBI69444.1"/>
    <property type="molecule type" value="Genomic_DNA"/>
</dbReference>
<evidence type="ECO:0000256" key="5">
    <source>
        <dbReference type="ARBA" id="ARBA00022989"/>
    </source>
</evidence>
<name>A0A365TTQ9_9GAMM</name>
<keyword evidence="7" id="KW-0997">Cell inner membrane</keyword>
<evidence type="ECO:0000256" key="6">
    <source>
        <dbReference type="ARBA" id="ARBA00023136"/>
    </source>
</evidence>
<dbReference type="PANTHER" id="PTHR33778:SF1">
    <property type="entry name" value="MAGNESIUM TRANSPORTER YHID-RELATED"/>
    <property type="match status" value="1"/>
</dbReference>
<evidence type="ECO:0000256" key="4">
    <source>
        <dbReference type="ARBA" id="ARBA00022692"/>
    </source>
</evidence>
<keyword evidence="3" id="KW-1003">Cell membrane</keyword>
<dbReference type="GO" id="GO:0005886">
    <property type="term" value="C:plasma membrane"/>
    <property type="evidence" value="ECO:0007669"/>
    <property type="project" value="UniProtKB-SubCell"/>
</dbReference>
<dbReference type="Proteomes" id="UP000252204">
    <property type="component" value="Unassembled WGS sequence"/>
</dbReference>
<keyword evidence="10" id="KW-1185">Reference proteome</keyword>
<reference evidence="10" key="1">
    <citation type="submission" date="2018-06" db="EMBL/GenBank/DDBJ databases">
        <title>Whole genome sequencing of four bacterial strains from South Shetland trench revealing bio-synthetic gene clusters.</title>
        <authorList>
            <person name="Abdel-Mageed W.M."/>
            <person name="Lehri B."/>
            <person name="Jarmusch S."/>
            <person name="Miranda K."/>
            <person name="Goodfellow M."/>
            <person name="Jaspars M."/>
            <person name="Karlyshev A.V."/>
        </authorList>
    </citation>
    <scope>NUCLEOTIDE SEQUENCE [LARGE SCALE GENOMIC DNA]</scope>
    <source>
        <strain evidence="10">SST4</strain>
    </source>
</reference>
<comment type="caution">
    <text evidence="7">Lacks conserved residue(s) required for the propagation of feature annotation.</text>
</comment>
<feature type="transmembrane region" description="Helical" evidence="7">
    <location>
        <begin position="124"/>
        <end position="142"/>
    </location>
</feature>
<comment type="subcellular location">
    <subcellularLocation>
        <location evidence="7">Cell inner membrane</location>
        <topology evidence="7">Multi-pass membrane protein</topology>
    </subcellularLocation>
    <subcellularLocation>
        <location evidence="1">Cell membrane</location>
        <topology evidence="1">Multi-pass membrane protein</topology>
    </subcellularLocation>
</comment>
<protein>
    <recommendedName>
        <fullName evidence="7">Protein MgtC</fullName>
    </recommendedName>
</protein>
<organism evidence="9 10">
    <name type="scientific">Vreelandella sulfidaeris</name>
    <dbReference type="NCBI Taxonomy" id="115553"/>
    <lineage>
        <taxon>Bacteria</taxon>
        <taxon>Pseudomonadati</taxon>
        <taxon>Pseudomonadota</taxon>
        <taxon>Gammaproteobacteria</taxon>
        <taxon>Oceanospirillales</taxon>
        <taxon>Halomonadaceae</taxon>
        <taxon>Vreelandella</taxon>
    </lineage>
</organism>
<dbReference type="AlphaFoldDB" id="A0A365TTQ9"/>
<sequence>METEIPILDMLTRLLVATGLALCLGLERELRGKPAGLRSHMLVSLGSSAFIIVGLSVLFGSDEGGRAASIDPNRVVEGVVGGIGFLGAGSIIRSGAHIQGITTGASIWLAGAIGVAAGTNNFPLAGMVTIIGLIIMVVLGRFEQEILESHAEKKVRRDESKKKPED</sequence>
<dbReference type="RefSeq" id="WP_113268096.1">
    <property type="nucleotide sequence ID" value="NZ_QNTU01000001.1"/>
</dbReference>
<evidence type="ECO:0000256" key="1">
    <source>
        <dbReference type="ARBA" id="ARBA00004651"/>
    </source>
</evidence>
<evidence type="ECO:0000259" key="8">
    <source>
        <dbReference type="Pfam" id="PF02308"/>
    </source>
</evidence>
<evidence type="ECO:0000313" key="9">
    <source>
        <dbReference type="EMBL" id="RBI69444.1"/>
    </source>
</evidence>